<name>A0ABY5PF25_9ACTN</name>
<proteinExistence type="predicted"/>
<evidence type="ECO:0000313" key="2">
    <source>
        <dbReference type="Proteomes" id="UP001058860"/>
    </source>
</evidence>
<sequence>MTSTEPFRIGLLGHGTVGGAFAELLDARADEIEARTGRRPELSGVLTRSRGRL</sequence>
<dbReference type="InterPro" id="IPR036291">
    <property type="entry name" value="NAD(P)-bd_dom_sf"/>
</dbReference>
<keyword evidence="2" id="KW-1185">Reference proteome</keyword>
<dbReference type="Gene3D" id="3.40.50.720">
    <property type="entry name" value="NAD(P)-binding Rossmann-like Domain"/>
    <property type="match status" value="1"/>
</dbReference>
<dbReference type="RefSeq" id="WP_353863796.1">
    <property type="nucleotide sequence ID" value="NZ_CP088295.1"/>
</dbReference>
<reference evidence="2" key="1">
    <citation type="submission" date="2021-11" db="EMBL/GenBank/DDBJ databases">
        <title>Cultivation dependent microbiological survey of springs from the worlds oldest radium mine currently devoted to the extraction of radon-saturated water.</title>
        <authorList>
            <person name="Kapinusova G."/>
            <person name="Smrhova T."/>
            <person name="Strejcek M."/>
            <person name="Suman J."/>
            <person name="Jani K."/>
            <person name="Pajer P."/>
            <person name="Uhlik O."/>
        </authorList>
    </citation>
    <scope>NUCLEOTIDE SEQUENCE [LARGE SCALE GENOMIC DNA]</scope>
    <source>
        <strain evidence="2">J379</strain>
    </source>
</reference>
<organism evidence="1 2">
    <name type="scientific">Svornostia abyssi</name>
    <dbReference type="NCBI Taxonomy" id="2898438"/>
    <lineage>
        <taxon>Bacteria</taxon>
        <taxon>Bacillati</taxon>
        <taxon>Actinomycetota</taxon>
        <taxon>Thermoleophilia</taxon>
        <taxon>Solirubrobacterales</taxon>
        <taxon>Baekduiaceae</taxon>
        <taxon>Svornostia</taxon>
    </lineage>
</organism>
<protein>
    <recommendedName>
        <fullName evidence="3">Homoserine dehydrogenase</fullName>
    </recommendedName>
</protein>
<accession>A0ABY5PF25</accession>
<gene>
    <name evidence="1" type="ORF">LRS13_21850</name>
</gene>
<dbReference type="SUPFAM" id="SSF51735">
    <property type="entry name" value="NAD(P)-binding Rossmann-fold domains"/>
    <property type="match status" value="1"/>
</dbReference>
<dbReference type="Proteomes" id="UP001058860">
    <property type="component" value="Chromosome"/>
</dbReference>
<evidence type="ECO:0008006" key="3">
    <source>
        <dbReference type="Google" id="ProtNLM"/>
    </source>
</evidence>
<dbReference type="EMBL" id="CP088295">
    <property type="protein sequence ID" value="UUY03284.1"/>
    <property type="molecule type" value="Genomic_DNA"/>
</dbReference>
<evidence type="ECO:0000313" key="1">
    <source>
        <dbReference type="EMBL" id="UUY03284.1"/>
    </source>
</evidence>